<name>A0A9D4C0V1_DREPO</name>
<reference evidence="1" key="1">
    <citation type="journal article" date="2019" name="bioRxiv">
        <title>The Genome of the Zebra Mussel, Dreissena polymorpha: A Resource for Invasive Species Research.</title>
        <authorList>
            <person name="McCartney M.A."/>
            <person name="Auch B."/>
            <person name="Kono T."/>
            <person name="Mallez S."/>
            <person name="Zhang Y."/>
            <person name="Obille A."/>
            <person name="Becker A."/>
            <person name="Abrahante J.E."/>
            <person name="Garbe J."/>
            <person name="Badalamenti J.P."/>
            <person name="Herman A."/>
            <person name="Mangelson H."/>
            <person name="Liachko I."/>
            <person name="Sullivan S."/>
            <person name="Sone E.D."/>
            <person name="Koren S."/>
            <person name="Silverstein K.A.T."/>
            <person name="Beckman K.B."/>
            <person name="Gohl D.M."/>
        </authorList>
    </citation>
    <scope>NUCLEOTIDE SEQUENCE</scope>
    <source>
        <strain evidence="1">Duluth1</strain>
        <tissue evidence="1">Whole animal</tissue>
    </source>
</reference>
<dbReference type="AlphaFoldDB" id="A0A9D4C0V1"/>
<accession>A0A9D4C0V1</accession>
<reference evidence="1" key="2">
    <citation type="submission" date="2020-11" db="EMBL/GenBank/DDBJ databases">
        <authorList>
            <person name="McCartney M.A."/>
            <person name="Auch B."/>
            <person name="Kono T."/>
            <person name="Mallez S."/>
            <person name="Becker A."/>
            <person name="Gohl D.M."/>
            <person name="Silverstein K.A.T."/>
            <person name="Koren S."/>
            <person name="Bechman K.B."/>
            <person name="Herman A."/>
            <person name="Abrahante J.E."/>
            <person name="Garbe J."/>
        </authorList>
    </citation>
    <scope>NUCLEOTIDE SEQUENCE</scope>
    <source>
        <strain evidence="1">Duluth1</strain>
        <tissue evidence="1">Whole animal</tissue>
    </source>
</reference>
<dbReference type="EMBL" id="JAIWYP010000013">
    <property type="protein sequence ID" value="KAH3715119.1"/>
    <property type="molecule type" value="Genomic_DNA"/>
</dbReference>
<keyword evidence="2" id="KW-1185">Reference proteome</keyword>
<organism evidence="1 2">
    <name type="scientific">Dreissena polymorpha</name>
    <name type="common">Zebra mussel</name>
    <name type="synonym">Mytilus polymorpha</name>
    <dbReference type="NCBI Taxonomy" id="45954"/>
    <lineage>
        <taxon>Eukaryota</taxon>
        <taxon>Metazoa</taxon>
        <taxon>Spiralia</taxon>
        <taxon>Lophotrochozoa</taxon>
        <taxon>Mollusca</taxon>
        <taxon>Bivalvia</taxon>
        <taxon>Autobranchia</taxon>
        <taxon>Heteroconchia</taxon>
        <taxon>Euheterodonta</taxon>
        <taxon>Imparidentia</taxon>
        <taxon>Neoheterodontei</taxon>
        <taxon>Myida</taxon>
        <taxon>Dreissenoidea</taxon>
        <taxon>Dreissenidae</taxon>
        <taxon>Dreissena</taxon>
    </lineage>
</organism>
<evidence type="ECO:0000313" key="2">
    <source>
        <dbReference type="Proteomes" id="UP000828390"/>
    </source>
</evidence>
<dbReference type="Proteomes" id="UP000828390">
    <property type="component" value="Unassembled WGS sequence"/>
</dbReference>
<evidence type="ECO:0000313" key="1">
    <source>
        <dbReference type="EMBL" id="KAH3715119.1"/>
    </source>
</evidence>
<gene>
    <name evidence="1" type="ORF">DPMN_057825</name>
</gene>
<proteinExistence type="predicted"/>
<comment type="caution">
    <text evidence="1">The sequence shown here is derived from an EMBL/GenBank/DDBJ whole genome shotgun (WGS) entry which is preliminary data.</text>
</comment>
<protein>
    <submittedName>
        <fullName evidence="1">Uncharacterized protein</fullName>
    </submittedName>
</protein>
<sequence>MGTFNRCLPGFMRSKKNKHFPSNVSLRWKRKICCPRKESPTKKSTRHFPKEGSLRLKEKTEEMMHLLM</sequence>